<dbReference type="AlphaFoldDB" id="A0A150RCK4"/>
<accession>A0A150RCK4</accession>
<dbReference type="Proteomes" id="UP000075515">
    <property type="component" value="Unassembled WGS sequence"/>
</dbReference>
<evidence type="ECO:0000313" key="1">
    <source>
        <dbReference type="EMBL" id="KYF77676.1"/>
    </source>
</evidence>
<protein>
    <submittedName>
        <fullName evidence="1">Uncharacterized protein</fullName>
    </submittedName>
</protein>
<reference evidence="1 2" key="1">
    <citation type="submission" date="2014-02" db="EMBL/GenBank/DDBJ databases">
        <title>The small core and large imbalanced accessory genome model reveals a collaborative survival strategy of Sorangium cellulosum strains in nature.</title>
        <authorList>
            <person name="Han K."/>
            <person name="Peng R."/>
            <person name="Blom J."/>
            <person name="Li Y.-Z."/>
        </authorList>
    </citation>
    <scope>NUCLEOTIDE SEQUENCE [LARGE SCALE GENOMIC DNA]</scope>
    <source>
        <strain evidence="1 2">So0149</strain>
    </source>
</reference>
<proteinExistence type="predicted"/>
<gene>
    <name evidence="1" type="ORF">BE18_17800</name>
</gene>
<dbReference type="EMBL" id="JEMC01003887">
    <property type="protein sequence ID" value="KYF77676.1"/>
    <property type="molecule type" value="Genomic_DNA"/>
</dbReference>
<comment type="caution">
    <text evidence="1">The sequence shown here is derived from an EMBL/GenBank/DDBJ whole genome shotgun (WGS) entry which is preliminary data.</text>
</comment>
<organism evidence="1 2">
    <name type="scientific">Sorangium cellulosum</name>
    <name type="common">Polyangium cellulosum</name>
    <dbReference type="NCBI Taxonomy" id="56"/>
    <lineage>
        <taxon>Bacteria</taxon>
        <taxon>Pseudomonadati</taxon>
        <taxon>Myxococcota</taxon>
        <taxon>Polyangia</taxon>
        <taxon>Polyangiales</taxon>
        <taxon>Polyangiaceae</taxon>
        <taxon>Sorangium</taxon>
    </lineage>
</organism>
<name>A0A150RCK4_SORCE</name>
<sequence length="288" mass="30999">MIDTSVHPIADEFYRRCPDEAIGATETMHVDGRVLLPGMTLESLLTSMAALAGGGGALVVQHGTLEGLSMHLVPGAQPVEPARGRQPARYVHANAQAMGILADAPGSDALMPIPDADAATRLHLSAAQVASLRALMRQVQRLRLAHVGLRACNTGQDPDRLEAIRRFFGAQRLSAPNLRDSYGLGDVGSPTTSADAWARWRRAHRRRHEYADGALGGTLAVTPRELGDHRVSIGMMAESWTVAERWVGAHLPAGAWQGQGSTFIWHALWGLPPIFSGEPAYRTHIITV</sequence>
<evidence type="ECO:0000313" key="2">
    <source>
        <dbReference type="Proteomes" id="UP000075515"/>
    </source>
</evidence>